<dbReference type="GO" id="GO:0016757">
    <property type="term" value="F:glycosyltransferase activity"/>
    <property type="evidence" value="ECO:0007669"/>
    <property type="project" value="InterPro"/>
</dbReference>
<dbReference type="Pfam" id="PF00534">
    <property type="entry name" value="Glycos_transf_1"/>
    <property type="match status" value="1"/>
</dbReference>
<dbReference type="AlphaFoldDB" id="A0A419EV23"/>
<organism evidence="4 5">
    <name type="scientific">Candidatus Abyssobacteria bacterium SURF_17</name>
    <dbReference type="NCBI Taxonomy" id="2093361"/>
    <lineage>
        <taxon>Bacteria</taxon>
        <taxon>Pseudomonadati</taxon>
        <taxon>Candidatus Hydrogenedentota</taxon>
        <taxon>Candidatus Abyssobacteria</taxon>
    </lineage>
</organism>
<proteinExistence type="predicted"/>
<evidence type="ECO:0000259" key="3">
    <source>
        <dbReference type="Pfam" id="PF13439"/>
    </source>
</evidence>
<dbReference type="InterPro" id="IPR028098">
    <property type="entry name" value="Glyco_trans_4-like_N"/>
</dbReference>
<name>A0A419EV23_9BACT</name>
<sequence length="370" mass="41990">MFEWNHETSERRTGSMRIAIDASSAAISKKTGVAKYITRLIEHLEGLNEGNEYRIYYRLSRWKKREYFYRPRRQTTKVRLFQEPFFRAAGIDVFHGPDARLPRIRGPKLVATVHDLFSLVSDEFADEDFRRKKAAQYKDIAERADRIICVSESTRSDFVRFFPEAAAKTCVIYEGVDEQFYPRPDSEVMRVKEKYGIPGDYVLYVGALSKRKNIIRMFDAFRQVRRQTGSDIQFVAAGKLTYGKEEILKYIEDNRCEREIPLPGYVADEDLPALYSGARVLLFTTLYEGFGLPILEALACGTPVVTSNMSATAEVGGALVRQANPTSVEEIASCLGEALSDSGRERVSLNPAGRFSWGRTAELTLGEYVS</sequence>
<accession>A0A419EV23</accession>
<dbReference type="Gene3D" id="3.40.50.2000">
    <property type="entry name" value="Glycogen Phosphorylase B"/>
    <property type="match status" value="2"/>
</dbReference>
<dbReference type="CDD" id="cd03809">
    <property type="entry name" value="GT4_MtfB-like"/>
    <property type="match status" value="1"/>
</dbReference>
<reference evidence="4 5" key="1">
    <citation type="journal article" date="2017" name="ISME J.">
        <title>Energy and carbon metabolisms in a deep terrestrial subsurface fluid microbial community.</title>
        <authorList>
            <person name="Momper L."/>
            <person name="Jungbluth S.P."/>
            <person name="Lee M.D."/>
            <person name="Amend J.P."/>
        </authorList>
    </citation>
    <scope>NUCLEOTIDE SEQUENCE [LARGE SCALE GENOMIC DNA]</scope>
    <source>
        <strain evidence="4">SURF_17</strain>
    </source>
</reference>
<dbReference type="PANTHER" id="PTHR46401:SF2">
    <property type="entry name" value="GLYCOSYLTRANSFERASE WBBK-RELATED"/>
    <property type="match status" value="1"/>
</dbReference>
<evidence type="ECO:0000313" key="4">
    <source>
        <dbReference type="EMBL" id="RJP68185.1"/>
    </source>
</evidence>
<evidence type="ECO:0000313" key="5">
    <source>
        <dbReference type="Proteomes" id="UP000285961"/>
    </source>
</evidence>
<dbReference type="InterPro" id="IPR001296">
    <property type="entry name" value="Glyco_trans_1"/>
</dbReference>
<dbReference type="SUPFAM" id="SSF53756">
    <property type="entry name" value="UDP-Glycosyltransferase/glycogen phosphorylase"/>
    <property type="match status" value="1"/>
</dbReference>
<dbReference type="PANTHER" id="PTHR46401">
    <property type="entry name" value="GLYCOSYLTRANSFERASE WBBK-RELATED"/>
    <property type="match status" value="1"/>
</dbReference>
<dbReference type="Proteomes" id="UP000285961">
    <property type="component" value="Unassembled WGS sequence"/>
</dbReference>
<comment type="caution">
    <text evidence="4">The sequence shown here is derived from an EMBL/GenBank/DDBJ whole genome shotgun (WGS) entry which is preliminary data.</text>
</comment>
<feature type="domain" description="Glycosyltransferase subfamily 4-like N-terminal" evidence="3">
    <location>
        <begin position="32"/>
        <end position="179"/>
    </location>
</feature>
<feature type="domain" description="Glycosyl transferase family 1" evidence="2">
    <location>
        <begin position="200"/>
        <end position="348"/>
    </location>
</feature>
<dbReference type="EMBL" id="QZKI01000093">
    <property type="protein sequence ID" value="RJP68185.1"/>
    <property type="molecule type" value="Genomic_DNA"/>
</dbReference>
<dbReference type="Pfam" id="PF13439">
    <property type="entry name" value="Glyco_transf_4"/>
    <property type="match status" value="1"/>
</dbReference>
<evidence type="ECO:0000256" key="1">
    <source>
        <dbReference type="ARBA" id="ARBA00022679"/>
    </source>
</evidence>
<keyword evidence="1 4" id="KW-0808">Transferase</keyword>
<evidence type="ECO:0000259" key="2">
    <source>
        <dbReference type="Pfam" id="PF00534"/>
    </source>
</evidence>
<protein>
    <submittedName>
        <fullName evidence="4">Glycosyltransferase family 1 protein</fullName>
    </submittedName>
</protein>
<gene>
    <name evidence="4" type="ORF">C4532_12970</name>
</gene>